<protein>
    <submittedName>
        <fullName evidence="5">Kelch-domain containing protein, putative</fullName>
    </submittedName>
</protein>
<dbReference type="EMBL" id="CR940347">
    <property type="protein sequence ID" value="CAI73978.1"/>
    <property type="molecule type" value="Genomic_DNA"/>
</dbReference>
<feature type="transmembrane region" description="Helical" evidence="3">
    <location>
        <begin position="424"/>
        <end position="442"/>
    </location>
</feature>
<dbReference type="eggNOG" id="KOG0379">
    <property type="taxonomic scope" value="Eukaryota"/>
</dbReference>
<dbReference type="SUPFAM" id="SSF117281">
    <property type="entry name" value="Kelch motif"/>
    <property type="match status" value="2"/>
</dbReference>
<evidence type="ECO:0000256" key="1">
    <source>
        <dbReference type="ARBA" id="ARBA00022441"/>
    </source>
</evidence>
<dbReference type="PANTHER" id="PTHR46093:SF18">
    <property type="entry name" value="FIBRONECTIN TYPE-III DOMAIN-CONTAINING PROTEIN"/>
    <property type="match status" value="1"/>
</dbReference>
<dbReference type="InterPro" id="IPR015915">
    <property type="entry name" value="Kelch-typ_b-propeller"/>
</dbReference>
<evidence type="ECO:0000313" key="6">
    <source>
        <dbReference type="Proteomes" id="UP000001950"/>
    </source>
</evidence>
<dbReference type="AlphaFoldDB" id="Q4UG11"/>
<evidence type="ECO:0000256" key="4">
    <source>
        <dbReference type="SAM" id="SignalP"/>
    </source>
</evidence>
<accession>Q4UG11</accession>
<sequence length="449" mass="50796">MIKFVHLIILLLLAHCVKIATSNVKWTRLKSGQFRNKILKFAATSGNNSQYMFGGEIDGRYTNNLFVLNDPNLEWSILSANGSFPSRRSGSTLTKIGSSLYVIGGHNDNGTLNTIYRFDTLTLNWSKVIPLNGVEFVARSGHSATTDGKNRIYVFGGYNDEGYFLNDLYKIDLTIKYDSDYKTYKTYAEFTLLSDEKSILNPSPRESSSLIHVDSKLYLFGGYSYSAACTDGLWIFDLAGKRWYKSKSQVLPPPGEGYTGIRMGRAILYFGGCNYTYNAHRCYNNVWNYDTIGDKWTIVPSSFEKPLERGHSFLFYSQNSIILYGGSKLDNVIYNDMWKLSMLLPCTDPKYSCFGNGECSGSSCTCFSGFLGHDCGTEQVEEKISSPDQEEISKESQTCDAQQSETRSRVVRVFRFLKSHVKRYNYVTILVIIVMVLALVALRAHRKRD</sequence>
<keyword evidence="6" id="KW-1185">Reference proteome</keyword>
<dbReference type="STRING" id="5874.Q4UG11"/>
<organism evidence="5 6">
    <name type="scientific">Theileria annulata</name>
    <dbReference type="NCBI Taxonomy" id="5874"/>
    <lineage>
        <taxon>Eukaryota</taxon>
        <taxon>Sar</taxon>
        <taxon>Alveolata</taxon>
        <taxon>Apicomplexa</taxon>
        <taxon>Aconoidasida</taxon>
        <taxon>Piroplasmida</taxon>
        <taxon>Theileriidae</taxon>
        <taxon>Theileria</taxon>
    </lineage>
</organism>
<dbReference type="OMA" id="SQETYVF"/>
<name>Q4UG11_THEAN</name>
<dbReference type="InParanoid" id="Q4UG11"/>
<evidence type="ECO:0000256" key="2">
    <source>
        <dbReference type="ARBA" id="ARBA00022737"/>
    </source>
</evidence>
<feature type="chain" id="PRO_5004245074" evidence="4">
    <location>
        <begin position="22"/>
        <end position="449"/>
    </location>
</feature>
<keyword evidence="4" id="KW-0732">Signal</keyword>
<reference evidence="5 6" key="1">
    <citation type="journal article" date="2005" name="Science">
        <title>Genome of the host-cell transforming parasite Theileria annulata compared with T. parva.</title>
        <authorList>
            <person name="Pain A."/>
            <person name="Renauld H."/>
            <person name="Berriman M."/>
            <person name="Murphy L."/>
            <person name="Yeats C.A."/>
            <person name="Weir W."/>
            <person name="Kerhornou A."/>
            <person name="Aslett M."/>
            <person name="Bishop R."/>
            <person name="Bouchier C."/>
            <person name="Cochet M."/>
            <person name="Coulson R.M.R."/>
            <person name="Cronin A."/>
            <person name="de Villiers E.P."/>
            <person name="Fraser A."/>
            <person name="Fosker N."/>
            <person name="Gardner M."/>
            <person name="Goble A."/>
            <person name="Griffiths-Jones S."/>
            <person name="Harris D.E."/>
            <person name="Katzer F."/>
            <person name="Larke N."/>
            <person name="Lord A."/>
            <person name="Maser P."/>
            <person name="McKellar S."/>
            <person name="Mooney P."/>
            <person name="Morton F."/>
            <person name="Nene V."/>
            <person name="O'Neil S."/>
            <person name="Price C."/>
            <person name="Quail M.A."/>
            <person name="Rabbinowitsch E."/>
            <person name="Rawlings N.D."/>
            <person name="Rutter S."/>
            <person name="Saunders D."/>
            <person name="Seeger K."/>
            <person name="Shah T."/>
            <person name="Squares R."/>
            <person name="Squares S."/>
            <person name="Tivey A."/>
            <person name="Walker A.R."/>
            <person name="Woodward J."/>
            <person name="Dobbelaere D.A.E."/>
            <person name="Langsley G."/>
            <person name="Rajandream M.A."/>
            <person name="McKeever D."/>
            <person name="Shiels B."/>
            <person name="Tait A."/>
            <person name="Barrell B.G."/>
            <person name="Hall N."/>
        </authorList>
    </citation>
    <scope>NUCLEOTIDE SEQUENCE [LARGE SCALE GENOMIC DNA]</scope>
    <source>
        <strain evidence="6">Ankara</strain>
    </source>
</reference>
<dbReference type="Gene3D" id="2.120.10.80">
    <property type="entry name" value="Kelch-type beta propeller"/>
    <property type="match status" value="2"/>
</dbReference>
<keyword evidence="3" id="KW-0472">Membrane</keyword>
<dbReference type="Pfam" id="PF24681">
    <property type="entry name" value="Kelch_KLHDC2_KLHL20_DRC7"/>
    <property type="match status" value="1"/>
</dbReference>
<dbReference type="Proteomes" id="UP000001950">
    <property type="component" value="Chromosome 1"/>
</dbReference>
<dbReference type="GeneID" id="3864372"/>
<proteinExistence type="predicted"/>
<gene>
    <name evidence="5" type="ORF">TA19830</name>
</gene>
<dbReference type="RefSeq" id="XP_954655.1">
    <property type="nucleotide sequence ID" value="XM_949562.1"/>
</dbReference>
<dbReference type="OrthoDB" id="10251809at2759"/>
<evidence type="ECO:0000256" key="3">
    <source>
        <dbReference type="SAM" id="Phobius"/>
    </source>
</evidence>
<dbReference type="KEGG" id="tan:TA19830"/>
<evidence type="ECO:0000313" key="5">
    <source>
        <dbReference type="EMBL" id="CAI73978.1"/>
    </source>
</evidence>
<dbReference type="VEuPathDB" id="PiroplasmaDB:TA19830"/>
<dbReference type="PANTHER" id="PTHR46093">
    <property type="entry name" value="ACYL-COA-BINDING DOMAIN-CONTAINING PROTEIN 5"/>
    <property type="match status" value="1"/>
</dbReference>
<feature type="signal peptide" evidence="4">
    <location>
        <begin position="1"/>
        <end position="21"/>
    </location>
</feature>
<keyword evidence="1" id="KW-0880">Kelch repeat</keyword>
<keyword evidence="2" id="KW-0677">Repeat</keyword>
<keyword evidence="3" id="KW-0812">Transmembrane</keyword>
<keyword evidence="3" id="KW-1133">Transmembrane helix</keyword>